<keyword evidence="6" id="KW-0028">Amino-acid biosynthesis</keyword>
<evidence type="ECO:0000256" key="2">
    <source>
        <dbReference type="ARBA" id="ARBA00004979"/>
    </source>
</evidence>
<dbReference type="UniPathway" id="UPA00050">
    <property type="reaction ID" value="UER00065"/>
</dbReference>
<feature type="domain" description="Tryptophan synthase beta chain-like PALP" evidence="13">
    <location>
        <begin position="65"/>
        <end position="358"/>
    </location>
</feature>
<keyword evidence="8 12" id="KW-0663">Pyridoxal phosphate</keyword>
<evidence type="ECO:0000256" key="7">
    <source>
        <dbReference type="ARBA" id="ARBA00022697"/>
    </source>
</evidence>
<evidence type="ECO:0000313" key="14">
    <source>
        <dbReference type="EMBL" id="HGE78140.1"/>
    </source>
</evidence>
<dbReference type="InterPro" id="IPR036052">
    <property type="entry name" value="TrpB-like_PALP_sf"/>
</dbReference>
<dbReference type="GO" id="GO:0009088">
    <property type="term" value="P:threonine biosynthetic process"/>
    <property type="evidence" value="ECO:0007669"/>
    <property type="project" value="UniProtKB-UniRule"/>
</dbReference>
<comment type="catalytic activity">
    <reaction evidence="10">
        <text>O-phospho-L-homoserine + H2O = L-threonine + phosphate</text>
        <dbReference type="Rhea" id="RHEA:10840"/>
        <dbReference type="ChEBI" id="CHEBI:15377"/>
        <dbReference type="ChEBI" id="CHEBI:43474"/>
        <dbReference type="ChEBI" id="CHEBI:57590"/>
        <dbReference type="ChEBI" id="CHEBI:57926"/>
        <dbReference type="EC" id="4.2.3.1"/>
    </reaction>
</comment>
<keyword evidence="7" id="KW-0791">Threonine biosynthesis</keyword>
<dbReference type="InterPro" id="IPR004450">
    <property type="entry name" value="Thr_synthase-like"/>
</dbReference>
<dbReference type="InterPro" id="IPR001926">
    <property type="entry name" value="TrpB-like_PALP"/>
</dbReference>
<dbReference type="Pfam" id="PF00291">
    <property type="entry name" value="PALP"/>
    <property type="match status" value="1"/>
</dbReference>
<organism evidence="14">
    <name type="scientific">candidate division WOR-3 bacterium</name>
    <dbReference type="NCBI Taxonomy" id="2052148"/>
    <lineage>
        <taxon>Bacteria</taxon>
        <taxon>Bacteria division WOR-3</taxon>
    </lineage>
</organism>
<evidence type="ECO:0000256" key="1">
    <source>
        <dbReference type="ARBA" id="ARBA00001933"/>
    </source>
</evidence>
<evidence type="ECO:0000256" key="6">
    <source>
        <dbReference type="ARBA" id="ARBA00022605"/>
    </source>
</evidence>
<dbReference type="PANTHER" id="PTHR48078">
    <property type="entry name" value="THREONINE DEHYDRATASE, MITOCHONDRIAL-RELATED"/>
    <property type="match status" value="1"/>
</dbReference>
<reference evidence="14" key="1">
    <citation type="journal article" date="2020" name="mSystems">
        <title>Genome- and Community-Level Interaction Insights into Carbon Utilization and Element Cycling Functions of Hydrothermarchaeota in Hydrothermal Sediment.</title>
        <authorList>
            <person name="Zhou Z."/>
            <person name="Liu Y."/>
            <person name="Xu W."/>
            <person name="Pan J."/>
            <person name="Luo Z.H."/>
            <person name="Li M."/>
        </authorList>
    </citation>
    <scope>NUCLEOTIDE SEQUENCE [LARGE SCALE GENOMIC DNA]</scope>
    <source>
        <strain evidence="14">SpSt-961</strain>
    </source>
</reference>
<comment type="pathway">
    <text evidence="2">Amino-acid biosynthesis; L-threonine biosynthesis; L-threonine from L-aspartate: step 5/5.</text>
</comment>
<evidence type="ECO:0000256" key="3">
    <source>
        <dbReference type="ARBA" id="ARBA00005517"/>
    </source>
</evidence>
<dbReference type="PROSITE" id="PS00165">
    <property type="entry name" value="DEHYDRATASE_SER_THR"/>
    <property type="match status" value="1"/>
</dbReference>
<dbReference type="GO" id="GO:0009097">
    <property type="term" value="P:isoleucine biosynthetic process"/>
    <property type="evidence" value="ECO:0007669"/>
    <property type="project" value="TreeGrafter"/>
</dbReference>
<evidence type="ECO:0000256" key="8">
    <source>
        <dbReference type="ARBA" id="ARBA00022898"/>
    </source>
</evidence>
<dbReference type="InterPro" id="IPR050147">
    <property type="entry name" value="Ser/Thr_Dehydratase"/>
</dbReference>
<comment type="cofactor">
    <cofactor evidence="1 12">
        <name>pyridoxal 5'-phosphate</name>
        <dbReference type="ChEBI" id="CHEBI:597326"/>
    </cofactor>
</comment>
<dbReference type="AlphaFoldDB" id="A0A7V3RH57"/>
<evidence type="ECO:0000256" key="9">
    <source>
        <dbReference type="ARBA" id="ARBA00023239"/>
    </source>
</evidence>
<evidence type="ECO:0000256" key="12">
    <source>
        <dbReference type="PIRSR" id="PIRSR604450-51"/>
    </source>
</evidence>
<protein>
    <recommendedName>
        <fullName evidence="5 11">Threonine synthase</fullName>
        <ecNumber evidence="4 11">4.2.3.1</ecNumber>
    </recommendedName>
</protein>
<evidence type="ECO:0000256" key="11">
    <source>
        <dbReference type="NCBIfam" id="TIGR00260"/>
    </source>
</evidence>
<dbReference type="Gene3D" id="3.40.50.1100">
    <property type="match status" value="2"/>
</dbReference>
<evidence type="ECO:0000256" key="4">
    <source>
        <dbReference type="ARBA" id="ARBA00013028"/>
    </source>
</evidence>
<keyword evidence="9 14" id="KW-0456">Lyase</keyword>
<name>A0A7V3RH57_UNCW3</name>
<feature type="modified residue" description="N6-(pyridoxal phosphate)lysine" evidence="12">
    <location>
        <position position="97"/>
    </location>
</feature>
<dbReference type="GO" id="GO:0004795">
    <property type="term" value="F:threonine synthase activity"/>
    <property type="evidence" value="ECO:0007669"/>
    <property type="project" value="UniProtKB-UniRule"/>
</dbReference>
<dbReference type="PANTHER" id="PTHR48078:SF6">
    <property type="entry name" value="L-THREONINE DEHYDRATASE CATABOLIC TDCB"/>
    <property type="match status" value="1"/>
</dbReference>
<comment type="caution">
    <text evidence="14">The sequence shown here is derived from an EMBL/GenBank/DDBJ whole genome shotgun (WGS) entry which is preliminary data.</text>
</comment>
<dbReference type="GO" id="GO:0030170">
    <property type="term" value="F:pyridoxal phosphate binding"/>
    <property type="evidence" value="ECO:0007669"/>
    <property type="project" value="InterPro"/>
</dbReference>
<evidence type="ECO:0000259" key="13">
    <source>
        <dbReference type="Pfam" id="PF00291"/>
    </source>
</evidence>
<dbReference type="InterPro" id="IPR000634">
    <property type="entry name" value="Ser/Thr_deHydtase_PyrdxlP-BS"/>
</dbReference>
<dbReference type="GO" id="GO:0003941">
    <property type="term" value="F:L-serine ammonia-lyase activity"/>
    <property type="evidence" value="ECO:0007669"/>
    <property type="project" value="TreeGrafter"/>
</dbReference>
<dbReference type="NCBIfam" id="TIGR00260">
    <property type="entry name" value="thrC"/>
    <property type="match status" value="1"/>
</dbReference>
<dbReference type="SUPFAM" id="SSF53686">
    <property type="entry name" value="Tryptophan synthase beta subunit-like PLP-dependent enzymes"/>
    <property type="match status" value="1"/>
</dbReference>
<sequence>MDALVCSSCGKNYGIDQLIWQCNCGGMLDISISSKLPLKRLKHRNQGLWRYREVIPVKDDENIVSFNEGFTPVVEIKIDSKPILFKMDFLFPTGSFKDRGATVLVSKIKELKIKKVLIDSSGNAGCAISAYCAKAGIECLVLVPENTSEEKLNQIKSYGAKLYIVEGDRDETARVALKLAEKIYYASHYYNPFFLQGTKTFAYEVTEQLGWEPPDAVVLPVGNGTLLLGAYTGFKELFEQGLIHRMPKLIGIQSEQCAPIFKMLKYNFNLMPNITVKPTIAEGIAVGRPPRANQVIKAIKRTNGTILTVSEKEIKEGLDYICKMGIYIEPTSAVSVAGVKKYLKIGKVKGTILSTFTGTGLKSHKR</sequence>
<accession>A0A7V3RH57</accession>
<dbReference type="CDD" id="cd01563">
    <property type="entry name" value="Thr-synth_1"/>
    <property type="match status" value="1"/>
</dbReference>
<dbReference type="GO" id="GO:0004794">
    <property type="term" value="F:threonine deaminase activity"/>
    <property type="evidence" value="ECO:0007669"/>
    <property type="project" value="TreeGrafter"/>
</dbReference>
<proteinExistence type="inferred from homology"/>
<dbReference type="EMBL" id="DTOZ01000105">
    <property type="protein sequence ID" value="HGE78140.1"/>
    <property type="molecule type" value="Genomic_DNA"/>
</dbReference>
<evidence type="ECO:0000256" key="5">
    <source>
        <dbReference type="ARBA" id="ARBA00018679"/>
    </source>
</evidence>
<gene>
    <name evidence="14" type="primary">thrC</name>
    <name evidence="14" type="ORF">ENX68_03975</name>
</gene>
<comment type="similarity">
    <text evidence="3">Belongs to the threonine synthase family.</text>
</comment>
<dbReference type="GO" id="GO:0006567">
    <property type="term" value="P:L-threonine catabolic process"/>
    <property type="evidence" value="ECO:0007669"/>
    <property type="project" value="TreeGrafter"/>
</dbReference>
<dbReference type="EC" id="4.2.3.1" evidence="4 11"/>
<evidence type="ECO:0000256" key="10">
    <source>
        <dbReference type="ARBA" id="ARBA00049144"/>
    </source>
</evidence>
<dbReference type="GO" id="GO:0006565">
    <property type="term" value="P:L-serine catabolic process"/>
    <property type="evidence" value="ECO:0007669"/>
    <property type="project" value="TreeGrafter"/>
</dbReference>